<evidence type="ECO:0000256" key="4">
    <source>
        <dbReference type="ARBA" id="ARBA00022771"/>
    </source>
</evidence>
<evidence type="ECO:0000256" key="6">
    <source>
        <dbReference type="ARBA" id="ARBA00023015"/>
    </source>
</evidence>
<comment type="caution">
    <text evidence="12">The sequence shown here is derived from an EMBL/GenBank/DDBJ whole genome shotgun (WGS) entry which is preliminary data.</text>
</comment>
<organism evidence="12 13">
    <name type="scientific">Plutella xylostella</name>
    <name type="common">Diamondback moth</name>
    <name type="synonym">Plutella maculipennis</name>
    <dbReference type="NCBI Taxonomy" id="51655"/>
    <lineage>
        <taxon>Eukaryota</taxon>
        <taxon>Metazoa</taxon>
        <taxon>Ecdysozoa</taxon>
        <taxon>Arthropoda</taxon>
        <taxon>Hexapoda</taxon>
        <taxon>Insecta</taxon>
        <taxon>Pterygota</taxon>
        <taxon>Neoptera</taxon>
        <taxon>Endopterygota</taxon>
        <taxon>Lepidoptera</taxon>
        <taxon>Glossata</taxon>
        <taxon>Ditrysia</taxon>
        <taxon>Yponomeutoidea</taxon>
        <taxon>Plutellidae</taxon>
        <taxon>Plutella</taxon>
    </lineage>
</organism>
<comment type="subunit">
    <text evidence="1">Self-associates forming complexes of several hundred monomers.</text>
</comment>
<evidence type="ECO:0000256" key="8">
    <source>
        <dbReference type="ARBA" id="ARBA00025466"/>
    </source>
</evidence>
<keyword evidence="5" id="KW-0862">Zinc</keyword>
<keyword evidence="3" id="KW-0479">Metal-binding</keyword>
<keyword evidence="13" id="KW-1185">Reference proteome</keyword>
<gene>
    <name evidence="12" type="ORF">JYU34_022428</name>
</gene>
<protein>
    <recommendedName>
        <fullName evidence="2">Regulatory protein zeste</fullName>
    </recommendedName>
</protein>
<evidence type="ECO:0000256" key="3">
    <source>
        <dbReference type="ARBA" id="ARBA00022723"/>
    </source>
</evidence>
<sequence>MSRTSHSQFAQIVDFMERNGDLSTPGNTALGRFTAATKWEELTDILNSDGSGMPKKVDKWKKVWSDYKNNTKKKAKRIQRATCCPEGGPKHVAPLTDLEKRVLVLTHNELLQTPNLSLVMQCCISLIQSHGSVVERVIDDPAFQKILTLTPLTAEERGRVTSEGVRGMMEGEEEDCEETDTSEVKEHANETETQDPTAIKDEIGVIHWQCSCDEISGHHDDACAAAAVDYLEHYRISLDEATCAICDETFTWKSVATLREHLQRKHPDVTVIGDHDDAEIPNAPPSPPSIKLINVDPLGEIPPANKKRKLDPAADNEPIITQHDASSLDRFKSIDHPQEFKSVDQFGLYVASLLKLLPRKRCIKYQNQIVDRLLKDLAAAA</sequence>
<feature type="region of interest" description="Disordered" evidence="9">
    <location>
        <begin position="169"/>
        <end position="194"/>
    </location>
</feature>
<dbReference type="Pfam" id="PF13873">
    <property type="entry name" value="Myb_DNA-bind_5"/>
    <property type="match status" value="1"/>
</dbReference>
<dbReference type="InterPro" id="IPR003656">
    <property type="entry name" value="Znf_BED"/>
</dbReference>
<evidence type="ECO:0000259" key="10">
    <source>
        <dbReference type="Pfam" id="PF02892"/>
    </source>
</evidence>
<keyword evidence="4" id="KW-0863">Zinc-finger</keyword>
<dbReference type="Pfam" id="PF02892">
    <property type="entry name" value="zf-BED"/>
    <property type="match status" value="1"/>
</dbReference>
<evidence type="ECO:0000313" key="12">
    <source>
        <dbReference type="EMBL" id="KAG7295379.1"/>
    </source>
</evidence>
<comment type="function">
    <text evidence="8">Involved in transvection phenomena (= synapsis-dependent gene expression), where the synaptic pairing of chromosomes carrying genes with which zeste interacts influences the expression of these genes. Zeste binds to DNA and stimulates transcription from a nearby promoter.</text>
</comment>
<evidence type="ECO:0000256" key="1">
    <source>
        <dbReference type="ARBA" id="ARBA00011764"/>
    </source>
</evidence>
<evidence type="ECO:0000259" key="11">
    <source>
        <dbReference type="Pfam" id="PF13873"/>
    </source>
</evidence>
<keyword evidence="7" id="KW-0804">Transcription</keyword>
<keyword evidence="6" id="KW-0805">Transcription regulation</keyword>
<feature type="domain" description="Myb/SANT-like DNA-binding" evidence="11">
    <location>
        <begin position="37"/>
        <end position="75"/>
    </location>
</feature>
<dbReference type="InterPro" id="IPR028002">
    <property type="entry name" value="Myb_DNA-bind_5"/>
</dbReference>
<dbReference type="EMBL" id="JAHIBW010000031">
    <property type="protein sequence ID" value="KAG7295379.1"/>
    <property type="molecule type" value="Genomic_DNA"/>
</dbReference>
<proteinExistence type="predicted"/>
<evidence type="ECO:0000256" key="5">
    <source>
        <dbReference type="ARBA" id="ARBA00022833"/>
    </source>
</evidence>
<dbReference type="Proteomes" id="UP000823941">
    <property type="component" value="Chromosome 31"/>
</dbReference>
<feature type="compositionally biased region" description="Acidic residues" evidence="9">
    <location>
        <begin position="170"/>
        <end position="181"/>
    </location>
</feature>
<evidence type="ECO:0000256" key="9">
    <source>
        <dbReference type="SAM" id="MobiDB-lite"/>
    </source>
</evidence>
<name>A0ABQ7PQX2_PLUXY</name>
<evidence type="ECO:0000256" key="7">
    <source>
        <dbReference type="ARBA" id="ARBA00023163"/>
    </source>
</evidence>
<feature type="domain" description="BED-type" evidence="10">
    <location>
        <begin position="239"/>
        <end position="267"/>
    </location>
</feature>
<accession>A0ABQ7PQX2</accession>
<evidence type="ECO:0000313" key="13">
    <source>
        <dbReference type="Proteomes" id="UP000823941"/>
    </source>
</evidence>
<evidence type="ECO:0000256" key="2">
    <source>
        <dbReference type="ARBA" id="ARBA00016807"/>
    </source>
</evidence>
<reference evidence="12 13" key="1">
    <citation type="submission" date="2021-06" db="EMBL/GenBank/DDBJ databases">
        <title>A haploid diamondback moth (Plutella xylostella L.) genome assembly resolves 31 chromosomes and identifies a diamide resistance mutation.</title>
        <authorList>
            <person name="Ward C.M."/>
            <person name="Perry K.D."/>
            <person name="Baker G."/>
            <person name="Powis K."/>
            <person name="Heckel D.G."/>
            <person name="Baxter S.W."/>
        </authorList>
    </citation>
    <scope>NUCLEOTIDE SEQUENCE [LARGE SCALE GENOMIC DNA]</scope>
    <source>
        <strain evidence="12 13">LV</strain>
        <tissue evidence="12">Single pupa</tissue>
    </source>
</reference>